<accession>A0A0S4QVW8</accession>
<organism evidence="2 3">
    <name type="scientific">Parafrankia irregularis</name>
    <dbReference type="NCBI Taxonomy" id="795642"/>
    <lineage>
        <taxon>Bacteria</taxon>
        <taxon>Bacillati</taxon>
        <taxon>Actinomycetota</taxon>
        <taxon>Actinomycetes</taxon>
        <taxon>Frankiales</taxon>
        <taxon>Frankiaceae</taxon>
        <taxon>Parafrankia</taxon>
    </lineage>
</organism>
<dbReference type="Proteomes" id="UP000198802">
    <property type="component" value="Unassembled WGS sequence"/>
</dbReference>
<dbReference type="EMBL" id="FAOZ01000031">
    <property type="protein sequence ID" value="CUU59792.1"/>
    <property type="molecule type" value="Genomic_DNA"/>
</dbReference>
<evidence type="ECO:0000259" key="1">
    <source>
        <dbReference type="Pfam" id="PF00296"/>
    </source>
</evidence>
<dbReference type="NCBIfam" id="TIGR03617">
    <property type="entry name" value="F420_MSMEG_2256"/>
    <property type="match status" value="1"/>
</dbReference>
<dbReference type="InterPro" id="IPR050564">
    <property type="entry name" value="F420-G6PD/mer"/>
</dbReference>
<dbReference type="AlphaFoldDB" id="A0A0S4QVW8"/>
<gene>
    <name evidence="2" type="ORF">Ga0074812_13192</name>
</gene>
<dbReference type="GO" id="GO:0016705">
    <property type="term" value="F:oxidoreductase activity, acting on paired donors, with incorporation or reduction of molecular oxygen"/>
    <property type="evidence" value="ECO:0007669"/>
    <property type="project" value="InterPro"/>
</dbReference>
<dbReference type="PANTHER" id="PTHR43244:SF2">
    <property type="entry name" value="CONSERVED HYPOTHETICAL ALANINE AND PROLINE-RICH PROTEIN"/>
    <property type="match status" value="1"/>
</dbReference>
<dbReference type="PANTHER" id="PTHR43244">
    <property type="match status" value="1"/>
</dbReference>
<keyword evidence="3" id="KW-1185">Reference proteome</keyword>
<dbReference type="Gene3D" id="3.20.20.30">
    <property type="entry name" value="Luciferase-like domain"/>
    <property type="match status" value="1"/>
</dbReference>
<dbReference type="Pfam" id="PF00296">
    <property type="entry name" value="Bac_luciferase"/>
    <property type="match status" value="1"/>
</dbReference>
<proteinExistence type="predicted"/>
<dbReference type="CDD" id="cd01097">
    <property type="entry name" value="Tetrahydromethanopterin_reductase"/>
    <property type="match status" value="1"/>
</dbReference>
<name>A0A0S4QVW8_9ACTN</name>
<evidence type="ECO:0000313" key="3">
    <source>
        <dbReference type="Proteomes" id="UP000198802"/>
    </source>
</evidence>
<dbReference type="InterPro" id="IPR019919">
    <property type="entry name" value="Lucif-like_OxRdtase_MSMEG_2256"/>
</dbReference>
<dbReference type="InterPro" id="IPR011251">
    <property type="entry name" value="Luciferase-like_dom"/>
</dbReference>
<evidence type="ECO:0000313" key="2">
    <source>
        <dbReference type="EMBL" id="CUU59792.1"/>
    </source>
</evidence>
<feature type="domain" description="Luciferase-like" evidence="1">
    <location>
        <begin position="15"/>
        <end position="319"/>
    </location>
</feature>
<reference evidence="3" key="1">
    <citation type="submission" date="2015-11" db="EMBL/GenBank/DDBJ databases">
        <authorList>
            <person name="Varghese N."/>
        </authorList>
    </citation>
    <scope>NUCLEOTIDE SEQUENCE [LARGE SCALE GENOMIC DNA]</scope>
    <source>
        <strain evidence="3">DSM 45899</strain>
    </source>
</reference>
<dbReference type="InterPro" id="IPR036661">
    <property type="entry name" value="Luciferase-like_sf"/>
</dbReference>
<protein>
    <submittedName>
        <fullName evidence="2">Probable F420-dependent oxidoreductase, MSMEG_2256 family</fullName>
    </submittedName>
</protein>
<dbReference type="RefSeq" id="WP_091284108.1">
    <property type="nucleotide sequence ID" value="NZ_FAOZ01000031.1"/>
</dbReference>
<dbReference type="SUPFAM" id="SSF51679">
    <property type="entry name" value="Bacterial luciferase-like"/>
    <property type="match status" value="1"/>
</dbReference>
<sequence>MRVDANIGGAGDGVGDATISAVADQVHQAERVGFDGVWAPEINRDPFLPLLIAADRSSRLDLGSAIAVAFARNPMSTAMIANDLAGYSSGRFILGLGSQVRPHIERRFGMPWSAPAARMREFVLALRAIWRSWYDGEPLDFRGEIYQHTLMTPMFSPRPNPLGPPPVMVAAVGPKMTAVAAEVADGMLIHGFTTERYLREVTVPEVKSVLHAHGRSREQFTLSYPGFVVTGADERSIRQGIAATRRRIAFYGSTPAYRGVLDLHGWGDLHVELHRLSRRNEWAAMADLVDDTVLNAFAVVGEPAEVAKEIRRRFEGLVDRFTLYLPDELPEQTQHEVVAGIRAR</sequence>